<dbReference type="OrthoDB" id="1753697at2"/>
<dbReference type="AlphaFoldDB" id="A0A1H3HCF6"/>
<evidence type="ECO:0000313" key="1">
    <source>
        <dbReference type="EMBL" id="SDY13137.1"/>
    </source>
</evidence>
<evidence type="ECO:0000313" key="2">
    <source>
        <dbReference type="Proteomes" id="UP000199652"/>
    </source>
</evidence>
<gene>
    <name evidence="1" type="ORF">SAMN04488579_11741</name>
</gene>
<accession>A0A1H3HCF6</accession>
<sequence length="129" mass="14621">MGRKYDIVNKINAGTQRPTLVIDQDHEFKINTSRAAVLSIMALVEDQNQKDTSYTESFEITDKILKIALGEEACKYIETLDLDFNTYMGLSTVIMAAIQDEDLEKIEKEVAEQAGKFRENPEAEVLKMV</sequence>
<name>A0A1H3HCF6_EUBBA</name>
<dbReference type="RefSeq" id="WP_090246064.1">
    <property type="nucleotide sequence ID" value="NZ_FNOU01000017.1"/>
</dbReference>
<organism evidence="1 2">
    <name type="scientific">Eubacterium barkeri</name>
    <name type="common">Clostridium barkeri</name>
    <dbReference type="NCBI Taxonomy" id="1528"/>
    <lineage>
        <taxon>Bacteria</taxon>
        <taxon>Bacillati</taxon>
        <taxon>Bacillota</taxon>
        <taxon>Clostridia</taxon>
        <taxon>Eubacteriales</taxon>
        <taxon>Eubacteriaceae</taxon>
        <taxon>Eubacterium</taxon>
    </lineage>
</organism>
<protein>
    <recommendedName>
        <fullName evidence="3">Phage tail assembly chaperone protein, TAC</fullName>
    </recommendedName>
</protein>
<evidence type="ECO:0008006" key="3">
    <source>
        <dbReference type="Google" id="ProtNLM"/>
    </source>
</evidence>
<dbReference type="Proteomes" id="UP000199652">
    <property type="component" value="Unassembled WGS sequence"/>
</dbReference>
<proteinExistence type="predicted"/>
<reference evidence="2" key="1">
    <citation type="submission" date="2016-10" db="EMBL/GenBank/DDBJ databases">
        <authorList>
            <person name="Varghese N."/>
            <person name="Submissions S."/>
        </authorList>
    </citation>
    <scope>NUCLEOTIDE SEQUENCE [LARGE SCALE GENOMIC DNA]</scope>
    <source>
        <strain evidence="2">VPI 5359</strain>
    </source>
</reference>
<dbReference type="STRING" id="1528.SAMN04488579_11741"/>
<keyword evidence="2" id="KW-1185">Reference proteome</keyword>
<dbReference type="EMBL" id="FNOU01000017">
    <property type="protein sequence ID" value="SDY13137.1"/>
    <property type="molecule type" value="Genomic_DNA"/>
</dbReference>